<feature type="signal peptide" evidence="1">
    <location>
        <begin position="1"/>
        <end position="20"/>
    </location>
</feature>
<comment type="caution">
    <text evidence="2">The sequence shown here is derived from an EMBL/GenBank/DDBJ whole genome shotgun (WGS) entry which is preliminary data.</text>
</comment>
<accession>A0A8J2N0X7</accession>
<name>A0A8J2N0X7_9PLEO</name>
<sequence>MKLFATSILALLGLATVTSALDDLDDKACNEGEKQCILKGQMIDQCINGKWAIVKVCKPGDVCVENPTALCVLKPVQKGTTNAERDVSAMADLGNDVAESSATDDCRDGDAQCEVLPLILLGRHAIKRCNDDHKWFTAEVCNPEDVCNAKPYPQCVGVKAVEAREEDGDEDSIDTANKAEMPCSKCKKFREQCNTDCCKRTHCRTQTVCRKECINQMEIFLVEDGQNGRYRGSCKYYCPQLL</sequence>
<feature type="chain" id="PRO_5035312884" evidence="1">
    <location>
        <begin position="21"/>
        <end position="242"/>
    </location>
</feature>
<dbReference type="Proteomes" id="UP000676310">
    <property type="component" value="Unassembled WGS sequence"/>
</dbReference>
<organism evidence="2 3">
    <name type="scientific">Alternaria atra</name>
    <dbReference type="NCBI Taxonomy" id="119953"/>
    <lineage>
        <taxon>Eukaryota</taxon>
        <taxon>Fungi</taxon>
        <taxon>Dikarya</taxon>
        <taxon>Ascomycota</taxon>
        <taxon>Pezizomycotina</taxon>
        <taxon>Dothideomycetes</taxon>
        <taxon>Pleosporomycetidae</taxon>
        <taxon>Pleosporales</taxon>
        <taxon>Pleosporineae</taxon>
        <taxon>Pleosporaceae</taxon>
        <taxon>Alternaria</taxon>
        <taxon>Alternaria sect. Ulocladioides</taxon>
    </lineage>
</organism>
<proteinExistence type="predicted"/>
<gene>
    <name evidence="2" type="ORF">ALTATR162_LOCUS910</name>
</gene>
<evidence type="ECO:0000313" key="2">
    <source>
        <dbReference type="EMBL" id="CAG5141311.1"/>
    </source>
</evidence>
<dbReference type="RefSeq" id="XP_043164439.1">
    <property type="nucleotide sequence ID" value="XM_043308504.1"/>
</dbReference>
<dbReference type="GeneID" id="67021284"/>
<protein>
    <submittedName>
        <fullName evidence="2">Uncharacterized protein</fullName>
    </submittedName>
</protein>
<dbReference type="EMBL" id="CAJRGZ010000015">
    <property type="protein sequence ID" value="CAG5141311.1"/>
    <property type="molecule type" value="Genomic_DNA"/>
</dbReference>
<evidence type="ECO:0000256" key="1">
    <source>
        <dbReference type="SAM" id="SignalP"/>
    </source>
</evidence>
<evidence type="ECO:0000313" key="3">
    <source>
        <dbReference type="Proteomes" id="UP000676310"/>
    </source>
</evidence>
<reference evidence="2" key="1">
    <citation type="submission" date="2021-05" db="EMBL/GenBank/DDBJ databases">
        <authorList>
            <person name="Stam R."/>
        </authorList>
    </citation>
    <scope>NUCLEOTIDE SEQUENCE</scope>
    <source>
        <strain evidence="2">CS162</strain>
    </source>
</reference>
<dbReference type="AlphaFoldDB" id="A0A8J2N0X7"/>
<keyword evidence="3" id="KW-1185">Reference proteome</keyword>
<keyword evidence="1" id="KW-0732">Signal</keyword>
<dbReference type="OrthoDB" id="3687037at2759"/>